<sequence>MQAGGFQLVIAHDDAVVLQILVQLVEVLQIAVFAVRQRVHAVGDGPVGHGGQPGVVVGAVHAVACDGLGQIRVLVPGHVVGGIGDAGLIKQGLVIEQHPEVGAEGQGVVSAVGDAFVALVHAGVLAHVIGAGGDAVVQVQDEAFPGPVLHIAELFDGHQVNGFSAGEHGGRLDVVVLAGQVHPFKGHIRIGGFKARLDGIVVGGLFQIPAGSLQDDLVLSHRGREDTQQHHSRQQQGNPFLHDFILLDSIFKAIMLPITFPSHHNTELIRPPCLALWFGL</sequence>
<dbReference type="EMBL" id="VSSQ01058923">
    <property type="protein sequence ID" value="MPN12555.1"/>
    <property type="molecule type" value="Genomic_DNA"/>
</dbReference>
<name>A0A645FDT3_9ZZZZ</name>
<accession>A0A645FDT3</accession>
<dbReference type="AlphaFoldDB" id="A0A645FDT3"/>
<comment type="caution">
    <text evidence="1">The sequence shown here is derived from an EMBL/GenBank/DDBJ whole genome shotgun (WGS) entry which is preliminary data.</text>
</comment>
<protein>
    <submittedName>
        <fullName evidence="1">Uncharacterized protein</fullName>
    </submittedName>
</protein>
<proteinExistence type="predicted"/>
<organism evidence="1">
    <name type="scientific">bioreactor metagenome</name>
    <dbReference type="NCBI Taxonomy" id="1076179"/>
    <lineage>
        <taxon>unclassified sequences</taxon>
        <taxon>metagenomes</taxon>
        <taxon>ecological metagenomes</taxon>
    </lineage>
</organism>
<gene>
    <name evidence="1" type="ORF">SDC9_159873</name>
</gene>
<evidence type="ECO:0000313" key="1">
    <source>
        <dbReference type="EMBL" id="MPN12555.1"/>
    </source>
</evidence>
<reference evidence="1" key="1">
    <citation type="submission" date="2019-08" db="EMBL/GenBank/DDBJ databases">
        <authorList>
            <person name="Kucharzyk K."/>
            <person name="Murdoch R.W."/>
            <person name="Higgins S."/>
            <person name="Loffler F."/>
        </authorList>
    </citation>
    <scope>NUCLEOTIDE SEQUENCE</scope>
</reference>